<gene>
    <name evidence="1" type="primary">PARPA_08183.1 scaffold 32258</name>
</gene>
<dbReference type="EMBL" id="LN730905">
    <property type="protein sequence ID" value="CEP14027.1"/>
    <property type="molecule type" value="Genomic_DNA"/>
</dbReference>
<organism evidence="1 2">
    <name type="scientific">Parasitella parasitica</name>
    <dbReference type="NCBI Taxonomy" id="35722"/>
    <lineage>
        <taxon>Eukaryota</taxon>
        <taxon>Fungi</taxon>
        <taxon>Fungi incertae sedis</taxon>
        <taxon>Mucoromycota</taxon>
        <taxon>Mucoromycotina</taxon>
        <taxon>Mucoromycetes</taxon>
        <taxon>Mucorales</taxon>
        <taxon>Mucorineae</taxon>
        <taxon>Mucoraceae</taxon>
        <taxon>Parasitella</taxon>
    </lineage>
</organism>
<sequence>MSRGSTTIPRLWKEWHDGVSGGRSVQWTDENRPKWFAKDKTLALNYIMAIKKNAEQHNLRDTTALDIAEARR</sequence>
<evidence type="ECO:0000313" key="2">
    <source>
        <dbReference type="Proteomes" id="UP000054107"/>
    </source>
</evidence>
<dbReference type="Proteomes" id="UP000054107">
    <property type="component" value="Unassembled WGS sequence"/>
</dbReference>
<accession>A0A0B7NEQ5</accession>
<keyword evidence="2" id="KW-1185">Reference proteome</keyword>
<reference evidence="1 2" key="1">
    <citation type="submission" date="2014-09" db="EMBL/GenBank/DDBJ databases">
        <authorList>
            <person name="Ellenberger Sabrina"/>
        </authorList>
    </citation>
    <scope>NUCLEOTIDE SEQUENCE [LARGE SCALE GENOMIC DNA]</scope>
    <source>
        <strain evidence="1 2">CBS 412.66</strain>
    </source>
</reference>
<name>A0A0B7NEQ5_9FUNG</name>
<evidence type="ECO:0008006" key="3">
    <source>
        <dbReference type="Google" id="ProtNLM"/>
    </source>
</evidence>
<evidence type="ECO:0000313" key="1">
    <source>
        <dbReference type="EMBL" id="CEP14027.1"/>
    </source>
</evidence>
<protein>
    <recommendedName>
        <fullName evidence="3">Transcription activator GCR1-like domain-containing protein</fullName>
    </recommendedName>
</protein>
<dbReference type="AlphaFoldDB" id="A0A0B7NEQ5"/>
<proteinExistence type="predicted"/>